<dbReference type="PANTHER" id="PTHR13890:SF35">
    <property type="entry name" value="MAGNESIUM TRANSPORTER MRS2-3"/>
    <property type="match status" value="1"/>
</dbReference>
<feature type="compositionally biased region" description="Low complexity" evidence="2">
    <location>
        <begin position="13"/>
        <end position="33"/>
    </location>
</feature>
<comment type="similarity">
    <text evidence="1">Belongs to the CorA metal ion transporter (MIT) (TC 1.A.35.5) family.</text>
</comment>
<evidence type="ECO:0000256" key="2">
    <source>
        <dbReference type="SAM" id="MobiDB-lite"/>
    </source>
</evidence>
<dbReference type="Proteomes" id="UP000657918">
    <property type="component" value="Unassembled WGS sequence"/>
</dbReference>
<dbReference type="AlphaFoldDB" id="A0A835NAR8"/>
<dbReference type="Pfam" id="PF22099">
    <property type="entry name" value="MRS2-like"/>
    <property type="match status" value="1"/>
</dbReference>
<feature type="compositionally biased region" description="Polar residues" evidence="2">
    <location>
        <begin position="1"/>
        <end position="12"/>
    </location>
</feature>
<dbReference type="GO" id="GO:0015095">
    <property type="term" value="F:magnesium ion transmembrane transporter activity"/>
    <property type="evidence" value="ECO:0007669"/>
    <property type="project" value="TreeGrafter"/>
</dbReference>
<sequence length="122" mass="13779">MLSQYNQISRQNPSGSPKTSSSTSSAPTLTTNTKGNSNSINLEEAGKHAIMHRTDLPTRNLWILDLLLSYPFIVLGRERAVVINLEHIKAIITKQEVLLLNFRDPSTTPFVEELQRKLNMIY</sequence>
<dbReference type="InterPro" id="IPR039204">
    <property type="entry name" value="MRS2-like"/>
</dbReference>
<accession>A0A835NAR8</accession>
<dbReference type="OrthoDB" id="10251508at2759"/>
<feature type="region of interest" description="Disordered" evidence="2">
    <location>
        <begin position="1"/>
        <end position="40"/>
    </location>
</feature>
<organism evidence="3 4">
    <name type="scientific">Salix dunnii</name>
    <dbReference type="NCBI Taxonomy" id="1413687"/>
    <lineage>
        <taxon>Eukaryota</taxon>
        <taxon>Viridiplantae</taxon>
        <taxon>Streptophyta</taxon>
        <taxon>Embryophyta</taxon>
        <taxon>Tracheophyta</taxon>
        <taxon>Spermatophyta</taxon>
        <taxon>Magnoliopsida</taxon>
        <taxon>eudicotyledons</taxon>
        <taxon>Gunneridae</taxon>
        <taxon>Pentapetalae</taxon>
        <taxon>rosids</taxon>
        <taxon>fabids</taxon>
        <taxon>Malpighiales</taxon>
        <taxon>Salicaceae</taxon>
        <taxon>Saliceae</taxon>
        <taxon>Salix</taxon>
    </lineage>
</organism>
<keyword evidence="4" id="KW-1185">Reference proteome</keyword>
<protein>
    <submittedName>
        <fullName evidence="3">Uncharacterized protein</fullName>
    </submittedName>
</protein>
<gene>
    <name evidence="3" type="ORF">SADUNF_Sadunf01G0111500</name>
</gene>
<proteinExistence type="inferred from homology"/>
<name>A0A835NAR8_9ROSI</name>
<dbReference type="EMBL" id="JADGMS010000001">
    <property type="protein sequence ID" value="KAF9689622.1"/>
    <property type="molecule type" value="Genomic_DNA"/>
</dbReference>
<evidence type="ECO:0000313" key="4">
    <source>
        <dbReference type="Proteomes" id="UP000657918"/>
    </source>
</evidence>
<dbReference type="Gene3D" id="2.40.128.330">
    <property type="match status" value="1"/>
</dbReference>
<reference evidence="3 4" key="1">
    <citation type="submission" date="2020-10" db="EMBL/GenBank/DDBJ databases">
        <title>Plant Genome Project.</title>
        <authorList>
            <person name="Zhang R.-G."/>
        </authorList>
    </citation>
    <scope>NUCLEOTIDE SEQUENCE [LARGE SCALE GENOMIC DNA]</scope>
    <source>
        <strain evidence="3">FAFU-HL-1</strain>
        <tissue evidence="3">Leaf</tissue>
    </source>
</reference>
<evidence type="ECO:0000256" key="1">
    <source>
        <dbReference type="ARBA" id="ARBA00007535"/>
    </source>
</evidence>
<dbReference type="PANTHER" id="PTHR13890">
    <property type="entry name" value="RNA SPLICING PROTEIN MRS2, MITOCHONDRIAL"/>
    <property type="match status" value="1"/>
</dbReference>
<evidence type="ECO:0000313" key="3">
    <source>
        <dbReference type="EMBL" id="KAF9689622.1"/>
    </source>
</evidence>
<comment type="caution">
    <text evidence="3">The sequence shown here is derived from an EMBL/GenBank/DDBJ whole genome shotgun (WGS) entry which is preliminary data.</text>
</comment>